<accession>Q2FQI5</accession>
<dbReference type="SMART" id="SM00471">
    <property type="entry name" value="HDc"/>
    <property type="match status" value="1"/>
</dbReference>
<dbReference type="PANTHER" id="PTHR40517:SF1">
    <property type="entry name" value="METAL-DEPENDENT PHOSPHOHYDROLASE, HD SUPERFAMILY-RELATED"/>
    <property type="match status" value="1"/>
</dbReference>
<keyword evidence="3" id="KW-1185">Reference proteome</keyword>
<dbReference type="Pfam" id="PF01966">
    <property type="entry name" value="HD"/>
    <property type="match status" value="1"/>
</dbReference>
<dbReference type="InterPro" id="IPR006674">
    <property type="entry name" value="HD_domain"/>
</dbReference>
<dbReference type="InterPro" id="IPR003607">
    <property type="entry name" value="HD/PDEase_dom"/>
</dbReference>
<reference evidence="3" key="1">
    <citation type="journal article" date="2016" name="Stand. Genomic Sci.">
        <title>Complete genome sequence of Methanospirillum hungatei type strain JF1.</title>
        <authorList>
            <person name="Gunsalus R.P."/>
            <person name="Cook L.E."/>
            <person name="Crable B."/>
            <person name="Rohlin L."/>
            <person name="McDonald E."/>
            <person name="Mouttaki H."/>
            <person name="Sieber J.R."/>
            <person name="Poweleit N."/>
            <person name="Zhou H."/>
            <person name="Lapidus A.L."/>
            <person name="Daligault H.E."/>
            <person name="Land M."/>
            <person name="Gilna P."/>
            <person name="Ivanova N."/>
            <person name="Kyrpides N."/>
            <person name="Culley D.E."/>
            <person name="McInerney M.J."/>
        </authorList>
    </citation>
    <scope>NUCLEOTIDE SEQUENCE [LARGE SCALE GENOMIC DNA]</scope>
    <source>
        <strain evidence="3">ATCC 27890 / DSM 864 / NBRC 100397 / JF-1</strain>
    </source>
</reference>
<proteinExistence type="predicted"/>
<name>Q2FQI5_METHJ</name>
<dbReference type="EMBL" id="CP000254">
    <property type="protein sequence ID" value="ABD41413.1"/>
    <property type="molecule type" value="Genomic_DNA"/>
</dbReference>
<dbReference type="AlphaFoldDB" id="Q2FQI5"/>
<dbReference type="EnsemblBacteria" id="ABD41413">
    <property type="protein sequence ID" value="ABD41413"/>
    <property type="gene ID" value="Mhun_1687"/>
</dbReference>
<dbReference type="InterPro" id="IPR039967">
    <property type="entry name" value="MJ1020-like"/>
</dbReference>
<evidence type="ECO:0000259" key="1">
    <source>
        <dbReference type="SMART" id="SM00471"/>
    </source>
</evidence>
<dbReference type="STRING" id="323259.Mhun_1687"/>
<evidence type="ECO:0000313" key="2">
    <source>
        <dbReference type="EMBL" id="ABD41413.1"/>
    </source>
</evidence>
<dbReference type="PANTHER" id="PTHR40517">
    <property type="entry name" value="METAL-DEPENDENT PHOSPHOHYDROLASE, HD SUPERFAMILY-RELATED"/>
    <property type="match status" value="1"/>
</dbReference>
<protein>
    <submittedName>
        <fullName evidence="2">Metal dependent phosphohydrolase</fullName>
    </submittedName>
</protein>
<dbReference type="HOGENOM" id="CLU_068640_0_0_2"/>
<dbReference type="InParanoid" id="Q2FQI5"/>
<dbReference type="SUPFAM" id="SSF109604">
    <property type="entry name" value="HD-domain/PDEase-like"/>
    <property type="match status" value="1"/>
</dbReference>
<dbReference type="KEGG" id="mhu:Mhun_1687"/>
<dbReference type="Proteomes" id="UP000001941">
    <property type="component" value="Chromosome"/>
</dbReference>
<dbReference type="CDD" id="cd00077">
    <property type="entry name" value="HDc"/>
    <property type="match status" value="1"/>
</dbReference>
<evidence type="ECO:0000313" key="3">
    <source>
        <dbReference type="Proteomes" id="UP000001941"/>
    </source>
</evidence>
<gene>
    <name evidence="2" type="ordered locus">Mhun_1687</name>
</gene>
<feature type="domain" description="HD/PDEase" evidence="1">
    <location>
        <begin position="91"/>
        <end position="226"/>
    </location>
</feature>
<organism evidence="2 3">
    <name type="scientific">Methanospirillum hungatei JF-1 (strain ATCC 27890 / DSM 864 / NBRC 100397 / JF-1)</name>
    <dbReference type="NCBI Taxonomy" id="323259"/>
    <lineage>
        <taxon>Archaea</taxon>
        <taxon>Methanobacteriati</taxon>
        <taxon>Methanobacteriota</taxon>
        <taxon>Stenosarchaea group</taxon>
        <taxon>Methanomicrobia</taxon>
        <taxon>Methanomicrobiales</taxon>
        <taxon>Methanospirillaceae</taxon>
        <taxon>Methanospirillum</taxon>
    </lineage>
</organism>
<dbReference type="eggNOG" id="arCOG04230">
    <property type="taxonomic scope" value="Archaea"/>
</dbReference>
<dbReference type="Gene3D" id="1.10.3210.10">
    <property type="entry name" value="Hypothetical protein af1432"/>
    <property type="match status" value="1"/>
</dbReference>
<sequence>MEVHGKHTMNQTTRSCTKITVSDTDASSLYPSSYQDHIPEPDVRHSAGRRIEDHISSYPKASLAWELLIKVSHISVLWDMAAFTTTERLRMNDHGRIHAQVTAASALTILDLLCSSDIKPDIIKKGGDLDDAMLIVLVSALCHDIGNAIHRDSHLSHSMMLAQPILDMILPVIYPDPKTALLMSTVILSAIHSHHGDPKPLTIEGSIISVADASDMTKGRACHSTDISTASMHAISTLAIDDVIITRGLNRPVEIQILMSQLAGMFQIHETLIPKIHAGLLKEHINVYIPLQDQYIY</sequence>